<protein>
    <recommendedName>
        <fullName evidence="3">Integrase and RNaseH domain-containing protein</fullName>
    </recommendedName>
</protein>
<sequence>YTLQSRGVYIPKDKNSISGNLLTLIKSDEPPGGPTSDKDFRQVSTMLCCNSNNQEDIAAHEEKKRNFITKLRNNKTRYRDEDDSYIVRGTAQPQNAPSLPNISNTGINLQNRNHDEERISKYNPYGYSKELSNIKKLYDNETKYSGNGDTFDYKFDIFLRNCENADVSASALEIAFPIMLREEAFDYYHGFYSS</sequence>
<reference evidence="1 2" key="1">
    <citation type="journal article" date="2018" name="BMC Genomics">
        <title>Comparative genome analyses reveal sequence features reflecting distinct modes of host-adaptation between dicot and monocot powdery mildew.</title>
        <authorList>
            <person name="Wu Y."/>
            <person name="Ma X."/>
            <person name="Pan Z."/>
            <person name="Kale S.D."/>
            <person name="Song Y."/>
            <person name="King H."/>
            <person name="Zhang Q."/>
            <person name="Presley C."/>
            <person name="Deng X."/>
            <person name="Wei C.I."/>
            <person name="Xiao S."/>
        </authorList>
    </citation>
    <scope>NUCLEOTIDE SEQUENCE [LARGE SCALE GENOMIC DNA]</scope>
    <source>
        <strain evidence="1">UMSG3</strain>
    </source>
</reference>
<proteinExistence type="predicted"/>
<dbReference type="EMBL" id="MCBQ01007517">
    <property type="protein sequence ID" value="RKF77018.1"/>
    <property type="molecule type" value="Genomic_DNA"/>
</dbReference>
<organism evidence="1 2">
    <name type="scientific">Golovinomyces cichoracearum</name>
    <dbReference type="NCBI Taxonomy" id="62708"/>
    <lineage>
        <taxon>Eukaryota</taxon>
        <taxon>Fungi</taxon>
        <taxon>Dikarya</taxon>
        <taxon>Ascomycota</taxon>
        <taxon>Pezizomycotina</taxon>
        <taxon>Leotiomycetes</taxon>
        <taxon>Erysiphales</taxon>
        <taxon>Erysiphaceae</taxon>
        <taxon>Golovinomyces</taxon>
    </lineage>
</organism>
<evidence type="ECO:0000313" key="1">
    <source>
        <dbReference type="EMBL" id="RKF77018.1"/>
    </source>
</evidence>
<name>A0A420IR25_9PEZI</name>
<accession>A0A420IR25</accession>
<gene>
    <name evidence="1" type="ORF">GcM3_075033</name>
</gene>
<feature type="non-terminal residue" evidence="1">
    <location>
        <position position="1"/>
    </location>
</feature>
<comment type="caution">
    <text evidence="1">The sequence shown here is derived from an EMBL/GenBank/DDBJ whole genome shotgun (WGS) entry which is preliminary data.</text>
</comment>
<dbReference type="AlphaFoldDB" id="A0A420IR25"/>
<evidence type="ECO:0008006" key="3">
    <source>
        <dbReference type="Google" id="ProtNLM"/>
    </source>
</evidence>
<dbReference type="Proteomes" id="UP000283383">
    <property type="component" value="Unassembled WGS sequence"/>
</dbReference>
<evidence type="ECO:0000313" key="2">
    <source>
        <dbReference type="Proteomes" id="UP000283383"/>
    </source>
</evidence>
<keyword evidence="2" id="KW-1185">Reference proteome</keyword>